<comment type="caution">
    <text evidence="12">The sequence shown here is derived from an EMBL/GenBank/DDBJ whole genome shotgun (WGS) entry which is preliminary data.</text>
</comment>
<dbReference type="Pfam" id="PF03054">
    <property type="entry name" value="tRNA_Me_trans"/>
    <property type="match status" value="1"/>
</dbReference>
<keyword evidence="7" id="KW-1015">Disulfide bond</keyword>
<dbReference type="GO" id="GO:0103016">
    <property type="term" value="F:tRNA-uridine 2-sulfurtransferase activity"/>
    <property type="evidence" value="ECO:0007669"/>
    <property type="project" value="UniProtKB-EC"/>
</dbReference>
<evidence type="ECO:0000313" key="13">
    <source>
        <dbReference type="Proteomes" id="UP000236604"/>
    </source>
</evidence>
<evidence type="ECO:0000313" key="12">
    <source>
        <dbReference type="EMBL" id="PNR97817.1"/>
    </source>
</evidence>
<accession>A0A2K1P536</accession>
<dbReference type="GO" id="GO:0005737">
    <property type="term" value="C:cytoplasm"/>
    <property type="evidence" value="ECO:0007669"/>
    <property type="project" value="UniProtKB-SubCell"/>
</dbReference>
<evidence type="ECO:0000256" key="1">
    <source>
        <dbReference type="ARBA" id="ARBA00022555"/>
    </source>
</evidence>
<evidence type="ECO:0000259" key="10">
    <source>
        <dbReference type="Pfam" id="PF20258"/>
    </source>
</evidence>
<dbReference type="InterPro" id="IPR046885">
    <property type="entry name" value="MnmA-like_C"/>
</dbReference>
<dbReference type="EC" id="2.8.1.13" evidence="9"/>
<organism evidence="12 13">
    <name type="scientific">Petrotoga mexicana DSM 14811</name>
    <dbReference type="NCBI Taxonomy" id="1122954"/>
    <lineage>
        <taxon>Bacteria</taxon>
        <taxon>Thermotogati</taxon>
        <taxon>Thermotogota</taxon>
        <taxon>Thermotogae</taxon>
        <taxon>Petrotogales</taxon>
        <taxon>Petrotogaceae</taxon>
        <taxon>Petrotoga</taxon>
    </lineage>
</organism>
<dbReference type="InterPro" id="IPR023382">
    <property type="entry name" value="MnmA-like_central_sf"/>
</dbReference>
<dbReference type="AlphaFoldDB" id="A0A2K1P536"/>
<keyword evidence="6 9" id="KW-0694">RNA-binding</keyword>
<dbReference type="Proteomes" id="UP000236604">
    <property type="component" value="Unassembled WGS sequence"/>
</dbReference>
<dbReference type="PANTHER" id="PTHR11933">
    <property type="entry name" value="TRNA 5-METHYLAMINOMETHYL-2-THIOURIDYLATE -METHYLTRANSFERASE"/>
    <property type="match status" value="1"/>
</dbReference>
<dbReference type="InterPro" id="IPR014729">
    <property type="entry name" value="Rossmann-like_a/b/a_fold"/>
</dbReference>
<proteinExistence type="inferred from homology"/>
<keyword evidence="2 9" id="KW-0808">Transferase</keyword>
<comment type="subcellular location">
    <subcellularLocation>
        <location evidence="9">Cytoplasm</location>
    </subcellularLocation>
</comment>
<evidence type="ECO:0000256" key="5">
    <source>
        <dbReference type="ARBA" id="ARBA00022840"/>
    </source>
</evidence>
<evidence type="ECO:0000259" key="11">
    <source>
        <dbReference type="Pfam" id="PF20259"/>
    </source>
</evidence>
<keyword evidence="3 9" id="KW-0819">tRNA processing</keyword>
<keyword evidence="9" id="KW-0963">Cytoplasm</keyword>
<dbReference type="EMBL" id="AZRN01000036">
    <property type="protein sequence ID" value="PNR97817.1"/>
    <property type="molecule type" value="Genomic_DNA"/>
</dbReference>
<dbReference type="GO" id="GO:0002143">
    <property type="term" value="P:tRNA wobble position uridine thiolation"/>
    <property type="evidence" value="ECO:0007669"/>
    <property type="project" value="TreeGrafter"/>
</dbReference>
<feature type="region of interest" description="Interaction with tRNA" evidence="9">
    <location>
        <begin position="155"/>
        <end position="157"/>
    </location>
</feature>
<feature type="site" description="Interaction with tRNA" evidence="9">
    <location>
        <position position="132"/>
    </location>
</feature>
<feature type="domain" description="tRNA-specific 2-thiouridylase MnmA-like central" evidence="11">
    <location>
        <begin position="214"/>
        <end position="278"/>
    </location>
</feature>
<keyword evidence="1 9" id="KW-0820">tRNA-binding</keyword>
<dbReference type="GO" id="GO:0000049">
    <property type="term" value="F:tRNA binding"/>
    <property type="evidence" value="ECO:0007669"/>
    <property type="project" value="UniProtKB-KW"/>
</dbReference>
<evidence type="ECO:0000256" key="7">
    <source>
        <dbReference type="ARBA" id="ARBA00023157"/>
    </source>
</evidence>
<dbReference type="NCBIfam" id="NF001138">
    <property type="entry name" value="PRK00143.1"/>
    <property type="match status" value="1"/>
</dbReference>
<dbReference type="Gene3D" id="3.40.50.620">
    <property type="entry name" value="HUPs"/>
    <property type="match status" value="1"/>
</dbReference>
<dbReference type="Pfam" id="PF20259">
    <property type="entry name" value="tRNA_Me_trans_M"/>
    <property type="match status" value="1"/>
</dbReference>
<dbReference type="RefSeq" id="WP_103077889.1">
    <property type="nucleotide sequence ID" value="NZ_AZRN01000036.1"/>
</dbReference>
<dbReference type="SUPFAM" id="SSF52402">
    <property type="entry name" value="Adenine nucleotide alpha hydrolases-like"/>
    <property type="match status" value="1"/>
</dbReference>
<gene>
    <name evidence="9" type="primary">mnmA</name>
    <name evidence="12" type="ORF">X927_10140</name>
</gene>
<keyword evidence="5 9" id="KW-0067">ATP-binding</keyword>
<feature type="domain" description="tRNA-specific 2-thiouridylase MnmA-like C-terminal" evidence="10">
    <location>
        <begin position="285"/>
        <end position="359"/>
    </location>
</feature>
<dbReference type="NCBIfam" id="TIGR00420">
    <property type="entry name" value="trmU"/>
    <property type="match status" value="1"/>
</dbReference>
<comment type="caution">
    <text evidence="9">Lacks conserved residue(s) required for the propagation of feature annotation.</text>
</comment>
<dbReference type="Pfam" id="PF20258">
    <property type="entry name" value="tRNA_Me_trans_C"/>
    <property type="match status" value="1"/>
</dbReference>
<dbReference type="InterPro" id="IPR004506">
    <property type="entry name" value="MnmA-like"/>
</dbReference>
<keyword evidence="4 9" id="KW-0547">Nucleotide-binding</keyword>
<feature type="site" description="Interaction with tRNA" evidence="9">
    <location>
        <position position="342"/>
    </location>
</feature>
<reference evidence="12 13" key="1">
    <citation type="submission" date="2013-12" db="EMBL/GenBank/DDBJ databases">
        <title>Comparative genomics of Petrotoga isolates.</title>
        <authorList>
            <person name="Nesbo C.L."/>
            <person name="Charchuk R."/>
            <person name="Chow K."/>
        </authorList>
    </citation>
    <scope>NUCLEOTIDE SEQUENCE [LARGE SCALE GENOMIC DNA]</scope>
    <source>
        <strain evidence="12 13">DSM 14811</strain>
    </source>
</reference>
<feature type="binding site" evidence="9">
    <location>
        <begin position="9"/>
        <end position="16"/>
    </location>
    <ligand>
        <name>ATP</name>
        <dbReference type="ChEBI" id="CHEBI:30616"/>
    </ligand>
</feature>
<evidence type="ECO:0000256" key="6">
    <source>
        <dbReference type="ARBA" id="ARBA00022884"/>
    </source>
</evidence>
<evidence type="ECO:0000256" key="9">
    <source>
        <dbReference type="HAMAP-Rule" id="MF_00144"/>
    </source>
</evidence>
<keyword evidence="13" id="KW-1185">Reference proteome</keyword>
<dbReference type="CDD" id="cd01998">
    <property type="entry name" value="MnmA_TRMU-like"/>
    <property type="match status" value="1"/>
</dbReference>
<comment type="similarity">
    <text evidence="9">Belongs to the MnmA/TRMU family.</text>
</comment>
<dbReference type="PANTHER" id="PTHR11933:SF5">
    <property type="entry name" value="MITOCHONDRIAL TRNA-SPECIFIC 2-THIOURIDYLASE 1"/>
    <property type="match status" value="1"/>
</dbReference>
<feature type="active site" description="Cysteine persulfide intermediate" evidence="9">
    <location>
        <position position="205"/>
    </location>
</feature>
<protein>
    <recommendedName>
        <fullName evidence="9">tRNA-specific 2-thiouridylase MnmA</fullName>
        <ecNumber evidence="9">2.8.1.13</ecNumber>
    </recommendedName>
</protein>
<evidence type="ECO:0000256" key="4">
    <source>
        <dbReference type="ARBA" id="ARBA00022741"/>
    </source>
</evidence>
<feature type="binding site" evidence="9">
    <location>
        <position position="35"/>
    </location>
    <ligand>
        <name>ATP</name>
        <dbReference type="ChEBI" id="CHEBI:30616"/>
    </ligand>
</feature>
<dbReference type="GO" id="GO:0005524">
    <property type="term" value="F:ATP binding"/>
    <property type="evidence" value="ECO:0007669"/>
    <property type="project" value="UniProtKB-KW"/>
</dbReference>
<evidence type="ECO:0000256" key="3">
    <source>
        <dbReference type="ARBA" id="ARBA00022694"/>
    </source>
</evidence>
<dbReference type="InterPro" id="IPR046884">
    <property type="entry name" value="MnmA-like_central"/>
</dbReference>
<comment type="catalytic activity">
    <reaction evidence="8 9">
        <text>S-sulfanyl-L-cysteinyl-[protein] + uridine(34) in tRNA + AH2 + ATP = 2-thiouridine(34) in tRNA + L-cysteinyl-[protein] + A + AMP + diphosphate + H(+)</text>
        <dbReference type="Rhea" id="RHEA:47032"/>
        <dbReference type="Rhea" id="RHEA-COMP:10131"/>
        <dbReference type="Rhea" id="RHEA-COMP:11726"/>
        <dbReference type="Rhea" id="RHEA-COMP:11727"/>
        <dbReference type="Rhea" id="RHEA-COMP:11728"/>
        <dbReference type="ChEBI" id="CHEBI:13193"/>
        <dbReference type="ChEBI" id="CHEBI:15378"/>
        <dbReference type="ChEBI" id="CHEBI:17499"/>
        <dbReference type="ChEBI" id="CHEBI:29950"/>
        <dbReference type="ChEBI" id="CHEBI:30616"/>
        <dbReference type="ChEBI" id="CHEBI:33019"/>
        <dbReference type="ChEBI" id="CHEBI:61963"/>
        <dbReference type="ChEBI" id="CHEBI:65315"/>
        <dbReference type="ChEBI" id="CHEBI:87170"/>
        <dbReference type="ChEBI" id="CHEBI:456215"/>
        <dbReference type="EC" id="2.8.1.13"/>
    </reaction>
</comment>
<dbReference type="Gene3D" id="2.40.30.10">
    <property type="entry name" value="Translation factors"/>
    <property type="match status" value="1"/>
</dbReference>
<feature type="active site" description="Nucleophile" evidence="9">
    <location>
        <position position="107"/>
    </location>
</feature>
<comment type="function">
    <text evidence="9">Catalyzes the 2-thiolation of uridine at the wobble position (U34) of tRNA, leading to the formation of s(2)U34.</text>
</comment>
<evidence type="ECO:0000256" key="8">
    <source>
        <dbReference type="ARBA" id="ARBA00051542"/>
    </source>
</evidence>
<name>A0A2K1P536_9BACT</name>
<dbReference type="Gene3D" id="2.30.30.280">
    <property type="entry name" value="Adenine nucleotide alpha hydrolases-like domains"/>
    <property type="match status" value="1"/>
</dbReference>
<feature type="binding site" evidence="9">
    <location>
        <position position="131"/>
    </location>
    <ligand>
        <name>ATP</name>
        <dbReference type="ChEBI" id="CHEBI:30616"/>
    </ligand>
</feature>
<sequence length="362" mass="41574">MFNKKVLMLMSGGVDSSVAAYLLKEQNYQVIGLHFKTVSDIVFSMIPEKKKVCCSPSDTQDALKIANKLDLDDFQIVDIKKEFKEKIINYFINTYKEGKTPNPCMLCNRFFKFGKALEIAHSYGADFVSSGHYLMREYSEKYSTYVIKKGVDQYKDQSYFLSYIDRNTLPKLHFPLGNMYKVEIRDIAKKKGLSVANKPDSQELCFIPDNDYRRFLKEYGVNPEEGKVYDLEGNEIGTHTGYMNYTIGQRTGISYYKNANVKLHVYKILPQKNVLIVAPTEEMYSKELIVQNVNFFVDFKEIEGFCRVRKKSEEKPAVVKKTDDHTLKVNFKEPIFAVTPGQFATIYDESGVVLASGIININ</sequence>
<evidence type="ECO:0000256" key="2">
    <source>
        <dbReference type="ARBA" id="ARBA00022679"/>
    </source>
</evidence>
<dbReference type="HAMAP" id="MF_00144">
    <property type="entry name" value="tRNA_thiouridyl_MnmA"/>
    <property type="match status" value="1"/>
</dbReference>